<keyword evidence="2" id="KW-1185">Reference proteome</keyword>
<protein>
    <submittedName>
        <fullName evidence="1">Uncharacterized protein</fullName>
    </submittedName>
</protein>
<evidence type="ECO:0000313" key="2">
    <source>
        <dbReference type="Proteomes" id="UP001055439"/>
    </source>
</evidence>
<dbReference type="Proteomes" id="UP001055439">
    <property type="component" value="Chromosome 6"/>
</dbReference>
<dbReference type="EMBL" id="CP097508">
    <property type="protein sequence ID" value="URE08927.1"/>
    <property type="molecule type" value="Genomic_DNA"/>
</dbReference>
<proteinExistence type="predicted"/>
<name>A0A9E7GA66_9LILI</name>
<organism evidence="1 2">
    <name type="scientific">Musa troglodytarum</name>
    <name type="common">fe'i banana</name>
    <dbReference type="NCBI Taxonomy" id="320322"/>
    <lineage>
        <taxon>Eukaryota</taxon>
        <taxon>Viridiplantae</taxon>
        <taxon>Streptophyta</taxon>
        <taxon>Embryophyta</taxon>
        <taxon>Tracheophyta</taxon>
        <taxon>Spermatophyta</taxon>
        <taxon>Magnoliopsida</taxon>
        <taxon>Liliopsida</taxon>
        <taxon>Zingiberales</taxon>
        <taxon>Musaceae</taxon>
        <taxon>Musa</taxon>
    </lineage>
</organism>
<reference evidence="1" key="1">
    <citation type="submission" date="2022-05" db="EMBL/GenBank/DDBJ databases">
        <title>The Musa troglodytarum L. genome provides insights into the mechanism of non-climacteric behaviour and enrichment of carotenoids.</title>
        <authorList>
            <person name="Wang J."/>
        </authorList>
    </citation>
    <scope>NUCLEOTIDE SEQUENCE</scope>
    <source>
        <tissue evidence="1">Leaf</tissue>
    </source>
</reference>
<gene>
    <name evidence="1" type="ORF">MUK42_29703</name>
</gene>
<sequence>MVGNLRIAASSEWSKLGLLLTESIWLHTHVIQPTVIPKRLQESPRRSRFGLELPSHSAAKRYGSRNGWDFREFLRR</sequence>
<evidence type="ECO:0000313" key="1">
    <source>
        <dbReference type="EMBL" id="URE08927.1"/>
    </source>
</evidence>
<accession>A0A9E7GA66</accession>
<dbReference type="AlphaFoldDB" id="A0A9E7GA66"/>